<dbReference type="InterPro" id="IPR010982">
    <property type="entry name" value="Lambda_DNA-bd_dom_sf"/>
</dbReference>
<protein>
    <submittedName>
        <fullName evidence="5">HTH-type transcriptional regulator DegA</fullName>
    </submittedName>
</protein>
<evidence type="ECO:0000256" key="3">
    <source>
        <dbReference type="ARBA" id="ARBA00023163"/>
    </source>
</evidence>
<dbReference type="PROSITE" id="PS00356">
    <property type="entry name" value="HTH_LACI_1"/>
    <property type="match status" value="1"/>
</dbReference>
<dbReference type="Pfam" id="PF13377">
    <property type="entry name" value="Peripla_BP_3"/>
    <property type="match status" value="1"/>
</dbReference>
<evidence type="ECO:0000313" key="6">
    <source>
        <dbReference type="Proteomes" id="UP000092698"/>
    </source>
</evidence>
<dbReference type="EMBL" id="CP016545">
    <property type="protein sequence ID" value="ANU07219.1"/>
    <property type="molecule type" value="Genomic_DNA"/>
</dbReference>
<keyword evidence="6" id="KW-1185">Reference proteome</keyword>
<keyword evidence="2" id="KW-0238">DNA-binding</keyword>
<dbReference type="AlphaFoldDB" id="A0A1C7D6X1"/>
<dbReference type="SUPFAM" id="SSF53822">
    <property type="entry name" value="Periplasmic binding protein-like I"/>
    <property type="match status" value="1"/>
</dbReference>
<dbReference type="CDD" id="cd01392">
    <property type="entry name" value="HTH_LacI"/>
    <property type="match status" value="1"/>
</dbReference>
<dbReference type="OrthoDB" id="7939625at2"/>
<dbReference type="GO" id="GO:0000976">
    <property type="term" value="F:transcription cis-regulatory region binding"/>
    <property type="evidence" value="ECO:0007669"/>
    <property type="project" value="TreeGrafter"/>
</dbReference>
<dbReference type="CDD" id="cd01545">
    <property type="entry name" value="PBP1_SalR"/>
    <property type="match status" value="1"/>
</dbReference>
<dbReference type="InterPro" id="IPR000843">
    <property type="entry name" value="HTH_LacI"/>
</dbReference>
<keyword evidence="1" id="KW-0805">Transcription regulation</keyword>
<evidence type="ECO:0000313" key="5">
    <source>
        <dbReference type="EMBL" id="ANU07219.1"/>
    </source>
</evidence>
<feature type="domain" description="HTH lacI-type" evidence="4">
    <location>
        <begin position="19"/>
        <end position="73"/>
    </location>
</feature>
<sequence>MASVLQPQRGLRMRTVRRSTITDVAKLAEVSIKTVSRVVRREPNVSERTRVAVQAAIDELNYRPTISARSTTSARSFLLGLVFDNPNPSYSFELLRGAQRAAKENGYQLVFEPLDRSRATPAESMTQLIVQGNLEGMIVPPPLCDDPDVLSAMSKLNRPFARIAPGREPSLGFCVSMDDRGAAEAMTRHLVDHGHTRIGFIMGREGTATTQARLHGYKDGLQGAGIAFDEELTCQGAFTIRSGVECGEHLLSLDDRPTAIFASNDDMAAGVLMAAHRVGLEVPRDLSVAGFDDAETASAMWPPLTTIRQPVADMAAAAAEGIIDHQRGNRENGLDNVQLDYELIVRESTGPVPEV</sequence>
<dbReference type="SMART" id="SM00354">
    <property type="entry name" value="HTH_LACI"/>
    <property type="match status" value="1"/>
</dbReference>
<proteinExistence type="predicted"/>
<evidence type="ECO:0000256" key="2">
    <source>
        <dbReference type="ARBA" id="ARBA00023125"/>
    </source>
</evidence>
<dbReference type="GO" id="GO:0003700">
    <property type="term" value="F:DNA-binding transcription factor activity"/>
    <property type="evidence" value="ECO:0007669"/>
    <property type="project" value="TreeGrafter"/>
</dbReference>
<dbReference type="PANTHER" id="PTHR30146:SF153">
    <property type="entry name" value="LACTOSE OPERON REPRESSOR"/>
    <property type="match status" value="1"/>
</dbReference>
<accession>A0A1C7D6X1</accession>
<organism evidence="5 6">
    <name type="scientific">Paraurantiacibacter namhicola</name>
    <dbReference type="NCBI Taxonomy" id="645517"/>
    <lineage>
        <taxon>Bacteria</taxon>
        <taxon>Pseudomonadati</taxon>
        <taxon>Pseudomonadota</taxon>
        <taxon>Alphaproteobacteria</taxon>
        <taxon>Sphingomonadales</taxon>
        <taxon>Erythrobacteraceae</taxon>
        <taxon>Paraurantiacibacter</taxon>
    </lineage>
</organism>
<dbReference type="InterPro" id="IPR046335">
    <property type="entry name" value="LacI/GalR-like_sensor"/>
</dbReference>
<dbReference type="Pfam" id="PF00356">
    <property type="entry name" value="LacI"/>
    <property type="match status" value="1"/>
</dbReference>
<gene>
    <name evidence="5" type="primary">degA_2</name>
    <name evidence="5" type="ORF">A6F65_00909</name>
</gene>
<evidence type="ECO:0000259" key="4">
    <source>
        <dbReference type="PROSITE" id="PS50932"/>
    </source>
</evidence>
<dbReference type="Gene3D" id="1.10.260.40">
    <property type="entry name" value="lambda repressor-like DNA-binding domains"/>
    <property type="match status" value="1"/>
</dbReference>
<keyword evidence="3" id="KW-0804">Transcription</keyword>
<dbReference type="InterPro" id="IPR028082">
    <property type="entry name" value="Peripla_BP_I"/>
</dbReference>
<dbReference type="STRING" id="645517.A6F65_00909"/>
<name>A0A1C7D6X1_9SPHN</name>
<dbReference type="KEGG" id="anh:A6F65_00909"/>
<dbReference type="Proteomes" id="UP000092698">
    <property type="component" value="Chromosome"/>
</dbReference>
<dbReference type="PANTHER" id="PTHR30146">
    <property type="entry name" value="LACI-RELATED TRANSCRIPTIONAL REPRESSOR"/>
    <property type="match status" value="1"/>
</dbReference>
<dbReference type="Gene3D" id="3.40.50.2300">
    <property type="match status" value="2"/>
</dbReference>
<dbReference type="PROSITE" id="PS50932">
    <property type="entry name" value="HTH_LACI_2"/>
    <property type="match status" value="1"/>
</dbReference>
<evidence type="ECO:0000256" key="1">
    <source>
        <dbReference type="ARBA" id="ARBA00023015"/>
    </source>
</evidence>
<dbReference type="SUPFAM" id="SSF47413">
    <property type="entry name" value="lambda repressor-like DNA-binding domains"/>
    <property type="match status" value="1"/>
</dbReference>
<reference evidence="5 6" key="1">
    <citation type="submission" date="2016-07" db="EMBL/GenBank/DDBJ databases">
        <title>Complete genome sequence of Altererythrobacter namhicola JCM 16345T, containing esterase-encoding genes.</title>
        <authorList>
            <person name="Cheng H."/>
            <person name="Wu Y.-H."/>
            <person name="Jian S.-L."/>
            <person name="Huo Y.-Y."/>
            <person name="Wang C.-S."/>
            <person name="Xu X.-W."/>
        </authorList>
    </citation>
    <scope>NUCLEOTIDE SEQUENCE [LARGE SCALE GENOMIC DNA]</scope>
    <source>
        <strain evidence="5 6">JCM 16345</strain>
    </source>
</reference>